<evidence type="ECO:0000256" key="12">
    <source>
        <dbReference type="NCBIfam" id="TIGR00551"/>
    </source>
</evidence>
<comment type="subcellular location">
    <subcellularLocation>
        <location evidence="14">Cytoplasm</location>
    </subcellularLocation>
</comment>
<dbReference type="Gene3D" id="3.90.700.10">
    <property type="entry name" value="Succinate dehydrogenase/fumarate reductase flavoprotein, catalytic domain"/>
    <property type="match status" value="1"/>
</dbReference>
<feature type="domain" description="Fumarate reductase/succinate dehydrogenase flavoprotein-like C-terminal" evidence="17">
    <location>
        <begin position="452"/>
        <end position="550"/>
    </location>
</feature>
<dbReference type="RefSeq" id="WP_116416612.1">
    <property type="nucleotide sequence ID" value="NZ_NBWZ01000001.1"/>
</dbReference>
<reference evidence="18 19" key="1">
    <citation type="submission" date="2017-04" db="EMBL/GenBank/DDBJ databases">
        <title>Comparative genome analysis of Subtercola boreus.</title>
        <authorList>
            <person name="Cho Y.-J."/>
            <person name="Cho A."/>
            <person name="Kim O.-S."/>
            <person name="Lee J.-I."/>
        </authorList>
    </citation>
    <scope>NUCLEOTIDE SEQUENCE [LARGE SCALE GENOMIC DNA]</scope>
    <source>
        <strain evidence="18 19">K300</strain>
    </source>
</reference>
<evidence type="ECO:0000256" key="6">
    <source>
        <dbReference type="ARBA" id="ARBA00022630"/>
    </source>
</evidence>
<comment type="function">
    <text evidence="10">Catalyzes the oxidation of L-aspartate to iminoaspartate, the first step in the de novo biosynthesis of NAD(+).</text>
</comment>
<evidence type="ECO:0000256" key="10">
    <source>
        <dbReference type="ARBA" id="ARBA00029426"/>
    </source>
</evidence>
<comment type="caution">
    <text evidence="18">The sequence shown here is derived from an EMBL/GenBank/DDBJ whole genome shotgun (WGS) entry which is preliminary data.</text>
</comment>
<dbReference type="SUPFAM" id="SSF56425">
    <property type="entry name" value="Succinate dehydrogenase/fumarate reductase flavoprotein, catalytic domain"/>
    <property type="match status" value="1"/>
</dbReference>
<dbReference type="InterPro" id="IPR027477">
    <property type="entry name" value="Succ_DH/fumarate_Rdtase_cat_sf"/>
</dbReference>
<keyword evidence="8 14" id="KW-0274">FAD</keyword>
<evidence type="ECO:0000256" key="3">
    <source>
        <dbReference type="ARBA" id="ARBA00008562"/>
    </source>
</evidence>
<comment type="similarity">
    <text evidence="3 14">Belongs to the FAD-dependent oxidoreductase 2 family. NadB subfamily.</text>
</comment>
<feature type="domain" description="FAD-dependent oxidoreductase 2 FAD-binding" evidence="16">
    <location>
        <begin position="4"/>
        <end position="405"/>
    </location>
</feature>
<dbReference type="GO" id="GO:0034628">
    <property type="term" value="P:'de novo' NAD+ biosynthetic process from L-aspartate"/>
    <property type="evidence" value="ECO:0007669"/>
    <property type="project" value="TreeGrafter"/>
</dbReference>
<dbReference type="InterPro" id="IPR015939">
    <property type="entry name" value="Fum_Rdtase/Succ_DH_flav-like_C"/>
</dbReference>
<name>A0A3E0VNN6_9MICO</name>
<evidence type="ECO:0000256" key="8">
    <source>
        <dbReference type="ARBA" id="ARBA00022827"/>
    </source>
</evidence>
<dbReference type="NCBIfam" id="TIGR00551">
    <property type="entry name" value="nadB"/>
    <property type="match status" value="1"/>
</dbReference>
<evidence type="ECO:0000256" key="2">
    <source>
        <dbReference type="ARBA" id="ARBA00004950"/>
    </source>
</evidence>
<dbReference type="SUPFAM" id="SSF46977">
    <property type="entry name" value="Succinate dehydrogenase/fumarate reductase flavoprotein C-terminal domain"/>
    <property type="match status" value="1"/>
</dbReference>
<dbReference type="EC" id="1.4.3.16" evidence="4 12"/>
<evidence type="ECO:0000256" key="5">
    <source>
        <dbReference type="ARBA" id="ARBA00021901"/>
    </source>
</evidence>
<gene>
    <name evidence="18" type="ORF">B7R54_10810</name>
</gene>
<evidence type="ECO:0000259" key="17">
    <source>
        <dbReference type="Pfam" id="PF02910"/>
    </source>
</evidence>
<proteinExistence type="inferred from homology"/>
<dbReference type="InterPro" id="IPR036188">
    <property type="entry name" value="FAD/NAD-bd_sf"/>
</dbReference>
<dbReference type="GO" id="GO:0005737">
    <property type="term" value="C:cytoplasm"/>
    <property type="evidence" value="ECO:0007669"/>
    <property type="project" value="UniProtKB-SubCell"/>
</dbReference>
<keyword evidence="19" id="KW-1185">Reference proteome</keyword>
<dbReference type="FunFam" id="3.90.700.10:FF:000002">
    <property type="entry name" value="L-aspartate oxidase"/>
    <property type="match status" value="1"/>
</dbReference>
<dbReference type="OrthoDB" id="9805351at2"/>
<dbReference type="GO" id="GO:0033765">
    <property type="term" value="F:steroid dehydrogenase activity, acting on the CH-CH group of donors"/>
    <property type="evidence" value="ECO:0007669"/>
    <property type="project" value="UniProtKB-ARBA"/>
</dbReference>
<dbReference type="PRINTS" id="PR00368">
    <property type="entry name" value="FADPNR"/>
</dbReference>
<evidence type="ECO:0000256" key="15">
    <source>
        <dbReference type="SAM" id="MobiDB-lite"/>
    </source>
</evidence>
<dbReference type="PANTHER" id="PTHR42716">
    <property type="entry name" value="L-ASPARTATE OXIDASE"/>
    <property type="match status" value="1"/>
</dbReference>
<dbReference type="Proteomes" id="UP000256486">
    <property type="component" value="Unassembled WGS sequence"/>
</dbReference>
<organism evidence="18 19">
    <name type="scientific">Subtercola boreus</name>
    <dbReference type="NCBI Taxonomy" id="120213"/>
    <lineage>
        <taxon>Bacteria</taxon>
        <taxon>Bacillati</taxon>
        <taxon>Actinomycetota</taxon>
        <taxon>Actinomycetes</taxon>
        <taxon>Micrococcales</taxon>
        <taxon>Microbacteriaceae</taxon>
        <taxon>Subtercola</taxon>
    </lineage>
</organism>
<keyword evidence="6 14" id="KW-0285">Flavoprotein</keyword>
<evidence type="ECO:0000256" key="9">
    <source>
        <dbReference type="ARBA" id="ARBA00023002"/>
    </source>
</evidence>
<dbReference type="UniPathway" id="UPA00253">
    <property type="reaction ID" value="UER00326"/>
</dbReference>
<dbReference type="Pfam" id="PF02910">
    <property type="entry name" value="Succ_DH_flav_C"/>
    <property type="match status" value="1"/>
</dbReference>
<comment type="cofactor">
    <cofactor evidence="1 14">
        <name>FAD</name>
        <dbReference type="ChEBI" id="CHEBI:57692"/>
    </cofactor>
</comment>
<dbReference type="InterPro" id="IPR003953">
    <property type="entry name" value="FAD-dep_OxRdtase_2_FAD-bd"/>
</dbReference>
<evidence type="ECO:0000256" key="7">
    <source>
        <dbReference type="ARBA" id="ARBA00022642"/>
    </source>
</evidence>
<evidence type="ECO:0000256" key="14">
    <source>
        <dbReference type="RuleBase" id="RU362049"/>
    </source>
</evidence>
<evidence type="ECO:0000259" key="16">
    <source>
        <dbReference type="Pfam" id="PF00890"/>
    </source>
</evidence>
<evidence type="ECO:0000256" key="1">
    <source>
        <dbReference type="ARBA" id="ARBA00001974"/>
    </source>
</evidence>
<dbReference type="Pfam" id="PF00890">
    <property type="entry name" value="FAD_binding_2"/>
    <property type="match status" value="1"/>
</dbReference>
<dbReference type="GO" id="GO:0008734">
    <property type="term" value="F:L-aspartate oxidase activity"/>
    <property type="evidence" value="ECO:0007669"/>
    <property type="project" value="UniProtKB-UniRule"/>
</dbReference>
<dbReference type="InterPro" id="IPR037099">
    <property type="entry name" value="Fum_R/Succ_DH_flav-like_C_sf"/>
</dbReference>
<comment type="catalytic activity">
    <reaction evidence="11">
        <text>L-aspartate + O2 = iminosuccinate + H2O2</text>
        <dbReference type="Rhea" id="RHEA:25876"/>
        <dbReference type="ChEBI" id="CHEBI:15379"/>
        <dbReference type="ChEBI" id="CHEBI:16240"/>
        <dbReference type="ChEBI" id="CHEBI:29991"/>
        <dbReference type="ChEBI" id="CHEBI:77875"/>
        <dbReference type="EC" id="1.4.3.16"/>
    </reaction>
    <physiologicalReaction direction="left-to-right" evidence="11">
        <dbReference type="Rhea" id="RHEA:25877"/>
    </physiologicalReaction>
</comment>
<evidence type="ECO:0000256" key="11">
    <source>
        <dbReference type="ARBA" id="ARBA00048305"/>
    </source>
</evidence>
<dbReference type="Gene3D" id="1.20.58.100">
    <property type="entry name" value="Fumarate reductase/succinate dehydrogenase flavoprotein-like, C-terminal domain"/>
    <property type="match status" value="1"/>
</dbReference>
<protein>
    <recommendedName>
        <fullName evidence="5 12">L-aspartate oxidase</fullName>
        <ecNumber evidence="4 12">1.4.3.16</ecNumber>
    </recommendedName>
</protein>
<comment type="pathway">
    <text evidence="2 14">Cofactor biosynthesis; NAD(+) biosynthesis; iminoaspartate from L-aspartate (oxidase route): step 1/1.</text>
</comment>
<accession>A0A3E0VNN6</accession>
<keyword evidence="9 14" id="KW-0560">Oxidoreductase</keyword>
<evidence type="ECO:0000313" key="18">
    <source>
        <dbReference type="EMBL" id="RFA11219.1"/>
    </source>
</evidence>
<evidence type="ECO:0000256" key="13">
    <source>
        <dbReference type="PIRSR" id="PIRSR000171-1"/>
    </source>
</evidence>
<feature type="compositionally biased region" description="Basic and acidic residues" evidence="15">
    <location>
        <begin position="548"/>
        <end position="560"/>
    </location>
</feature>
<dbReference type="SUPFAM" id="SSF51905">
    <property type="entry name" value="FAD/NAD(P)-binding domain"/>
    <property type="match status" value="1"/>
</dbReference>
<dbReference type="EMBL" id="NBWZ01000001">
    <property type="protein sequence ID" value="RFA11219.1"/>
    <property type="molecule type" value="Genomic_DNA"/>
</dbReference>
<evidence type="ECO:0000256" key="4">
    <source>
        <dbReference type="ARBA" id="ARBA00012173"/>
    </source>
</evidence>
<feature type="active site" description="Proton acceptor" evidence="13">
    <location>
        <position position="298"/>
    </location>
</feature>
<evidence type="ECO:0000313" key="19">
    <source>
        <dbReference type="Proteomes" id="UP000256486"/>
    </source>
</evidence>
<dbReference type="Gene3D" id="3.50.50.60">
    <property type="entry name" value="FAD/NAD(P)-binding domain"/>
    <property type="match status" value="2"/>
</dbReference>
<dbReference type="AlphaFoldDB" id="A0A3E0VNN6"/>
<keyword evidence="7 14" id="KW-0662">Pyridine nucleotide biosynthesis</keyword>
<dbReference type="InterPro" id="IPR005288">
    <property type="entry name" value="NadB"/>
</dbReference>
<sequence length="566" mass="58557">MPRLIVVGSGIAGLIVAIEASRTHSVTLVTKAELGESNTRYAQGGIAAAVFPDDTVASHIADTLAAGAGLCRPEAVEVLCAEGPARIRDLIRLGVEFDRAGAGAGEAPGAGVGAGAGDGSPVEADAHRDPTDGLARGLEAAHGFPRILHAGGDATGAVVERALVRAVRLTASTVLEDTFVADLLVENGRVAGVHTVSTTGERQVLRAEAVVLASGGAGQLYSHTTNPRVTTGDGVAAAYRAGARLADLEFLQFHPTSMDAPGNFLVSEAVRGEGAVLVDEQGVRFMPQVHPDAELAPRDVVARAIAERMSRQGGRPVFLDATGLAAGELGAGFFAARFPSIFEECRRNGIDPATQPIPVTPAAHYWMGGVETDVWGRTSLPGLFAVGEVACTGVHGANRLASNSLLESVVFAWRAVQALAKGPTSLQAGPAEAIWVPSVGLADGSAGLGFSRDALQQLMWDAVGVHRDGARLTAALAQLDAWAAEQASGAAWAAERASGADRREQAAPFGALEDDNLLLLAQLITRSALARRESRGAHFRSDVPGTDEAQRHHLVTRSEPKVLVSP</sequence>
<feature type="region of interest" description="Disordered" evidence="15">
    <location>
        <begin position="535"/>
        <end position="566"/>
    </location>
</feature>
<dbReference type="PIRSF" id="PIRSF000171">
    <property type="entry name" value="SDHA_APRA_LASPO"/>
    <property type="match status" value="1"/>
</dbReference>
<dbReference type="PANTHER" id="PTHR42716:SF2">
    <property type="entry name" value="L-ASPARTATE OXIDASE, CHLOROPLASTIC"/>
    <property type="match status" value="1"/>
</dbReference>